<gene>
    <name evidence="2" type="ORF">CICLE_v10029348mg</name>
</gene>
<dbReference type="InParanoid" id="V4S8J9"/>
<dbReference type="Gramene" id="ESR36767">
    <property type="protein sequence ID" value="ESR36767"/>
    <property type="gene ID" value="CICLE_v10029348mg"/>
</dbReference>
<dbReference type="Pfam" id="PF08268">
    <property type="entry name" value="FBA_3"/>
    <property type="match status" value="1"/>
</dbReference>
<dbReference type="EMBL" id="KI536978">
    <property type="protein sequence ID" value="ESR36767.1"/>
    <property type="molecule type" value="Genomic_DNA"/>
</dbReference>
<reference evidence="2 3" key="1">
    <citation type="submission" date="2013-10" db="EMBL/GenBank/DDBJ databases">
        <authorList>
            <consortium name="International Citrus Genome Consortium"/>
            <person name="Jenkins J."/>
            <person name="Schmutz J."/>
            <person name="Prochnik S."/>
            <person name="Rokhsar D."/>
            <person name="Gmitter F."/>
            <person name="Ollitrault P."/>
            <person name="Machado M."/>
            <person name="Talon M."/>
            <person name="Wincker P."/>
            <person name="Jaillon O."/>
            <person name="Morgante M."/>
        </authorList>
    </citation>
    <scope>NUCLEOTIDE SEQUENCE</scope>
    <source>
        <strain evidence="3">cv. Clemenules</strain>
    </source>
</reference>
<dbReference type="SUPFAM" id="SSF81383">
    <property type="entry name" value="F-box domain"/>
    <property type="match status" value="1"/>
</dbReference>
<protein>
    <recommendedName>
        <fullName evidence="1">F-box domain-containing protein</fullName>
    </recommendedName>
</protein>
<evidence type="ECO:0000313" key="2">
    <source>
        <dbReference type="EMBL" id="ESR36767.1"/>
    </source>
</evidence>
<dbReference type="STRING" id="85681.V4S8J9"/>
<dbReference type="PROSITE" id="PS50181">
    <property type="entry name" value="FBOX"/>
    <property type="match status" value="1"/>
</dbReference>
<dbReference type="AlphaFoldDB" id="V4S8J9"/>
<evidence type="ECO:0000313" key="3">
    <source>
        <dbReference type="Proteomes" id="UP000030687"/>
    </source>
</evidence>
<feature type="domain" description="F-box" evidence="1">
    <location>
        <begin position="1"/>
        <end position="29"/>
    </location>
</feature>
<dbReference type="InterPro" id="IPR050796">
    <property type="entry name" value="SCF_F-box_component"/>
</dbReference>
<dbReference type="KEGG" id="cic:CICLE_v10029348mg"/>
<evidence type="ECO:0000259" key="1">
    <source>
        <dbReference type="PROSITE" id="PS50181"/>
    </source>
</evidence>
<accession>V4S8J9</accession>
<dbReference type="Gene3D" id="1.20.1280.50">
    <property type="match status" value="1"/>
</dbReference>
<sequence length="188" mass="22127">MASLPEDVLIEILSRLPVKSSIRFRRVCKICLNFISKHVKNYNVNHSHLVVKRNDDQTWYMFLDEMLENNLSYENLNDAVPMDHLKIEGYGVGLFCLSRRTARFFLWNPATKEIKTLPRCRPRDISFPEVGFGFNHIKNDFELVLIAQFEEKGLNEDDDYSVKSLYEFVGVYALSTNRWRTHSLCRIM</sequence>
<dbReference type="Proteomes" id="UP000030687">
    <property type="component" value="Unassembled WGS sequence"/>
</dbReference>
<dbReference type="OMA" id="YAHESIK"/>
<dbReference type="InterPro" id="IPR001810">
    <property type="entry name" value="F-box_dom"/>
</dbReference>
<dbReference type="PANTHER" id="PTHR31672">
    <property type="entry name" value="BNACNNG10540D PROTEIN"/>
    <property type="match status" value="1"/>
</dbReference>
<dbReference type="Pfam" id="PF00646">
    <property type="entry name" value="F-box"/>
    <property type="match status" value="1"/>
</dbReference>
<dbReference type="PANTHER" id="PTHR31672:SF13">
    <property type="entry name" value="F-BOX PROTEIN CPR30-LIKE"/>
    <property type="match status" value="1"/>
</dbReference>
<dbReference type="SMART" id="SM00256">
    <property type="entry name" value="FBOX"/>
    <property type="match status" value="1"/>
</dbReference>
<keyword evidence="3" id="KW-1185">Reference proteome</keyword>
<proteinExistence type="predicted"/>
<dbReference type="InterPro" id="IPR036047">
    <property type="entry name" value="F-box-like_dom_sf"/>
</dbReference>
<name>V4S8J9_CITCL</name>
<dbReference type="InterPro" id="IPR013187">
    <property type="entry name" value="F-box-assoc_dom_typ3"/>
</dbReference>
<organism evidence="2 3">
    <name type="scientific">Citrus clementina</name>
    <name type="common">Clementine</name>
    <name type="synonym">Citrus deliciosa x Citrus sinensis</name>
    <dbReference type="NCBI Taxonomy" id="85681"/>
    <lineage>
        <taxon>Eukaryota</taxon>
        <taxon>Viridiplantae</taxon>
        <taxon>Streptophyta</taxon>
        <taxon>Embryophyta</taxon>
        <taxon>Tracheophyta</taxon>
        <taxon>Spermatophyta</taxon>
        <taxon>Magnoliopsida</taxon>
        <taxon>eudicotyledons</taxon>
        <taxon>Gunneridae</taxon>
        <taxon>Pentapetalae</taxon>
        <taxon>rosids</taxon>
        <taxon>malvids</taxon>
        <taxon>Sapindales</taxon>
        <taxon>Rutaceae</taxon>
        <taxon>Aurantioideae</taxon>
        <taxon>Citrus</taxon>
    </lineage>
</organism>